<gene>
    <name evidence="6" type="ORF">PVL29_021830</name>
</gene>
<feature type="signal peptide" evidence="5">
    <location>
        <begin position="1"/>
        <end position="21"/>
    </location>
</feature>
<feature type="chain" id="PRO_5041435972" evidence="5">
    <location>
        <begin position="22"/>
        <end position="91"/>
    </location>
</feature>
<dbReference type="Proteomes" id="UP001168098">
    <property type="component" value="Unassembled WGS sequence"/>
</dbReference>
<evidence type="ECO:0000313" key="7">
    <source>
        <dbReference type="Proteomes" id="UP001168098"/>
    </source>
</evidence>
<keyword evidence="7" id="KW-1185">Reference proteome</keyword>
<organism evidence="6 7">
    <name type="scientific">Vitis rotundifolia</name>
    <name type="common">Muscadine grape</name>
    <dbReference type="NCBI Taxonomy" id="103349"/>
    <lineage>
        <taxon>Eukaryota</taxon>
        <taxon>Viridiplantae</taxon>
        <taxon>Streptophyta</taxon>
        <taxon>Embryophyta</taxon>
        <taxon>Tracheophyta</taxon>
        <taxon>Spermatophyta</taxon>
        <taxon>Magnoliopsida</taxon>
        <taxon>eudicotyledons</taxon>
        <taxon>Gunneridae</taxon>
        <taxon>Pentapetalae</taxon>
        <taxon>rosids</taxon>
        <taxon>Vitales</taxon>
        <taxon>Vitaceae</taxon>
        <taxon>Viteae</taxon>
        <taxon>Vitis</taxon>
    </lineage>
</organism>
<accession>A0AA38YTY6</accession>
<keyword evidence="4" id="KW-0472">Membrane</keyword>
<keyword evidence="5" id="KW-0732">Signal</keyword>
<evidence type="ECO:0000313" key="6">
    <source>
        <dbReference type="EMBL" id="KAJ9676487.1"/>
    </source>
</evidence>
<evidence type="ECO:0000256" key="5">
    <source>
        <dbReference type="SAM" id="SignalP"/>
    </source>
</evidence>
<dbReference type="PANTHER" id="PTHR12388:SF6">
    <property type="entry name" value="MITOCHONDRIAL IMPORT INNER MEMBRANE TRANSLOCASE SUBUNIT PAM16 LIKE 1"/>
    <property type="match status" value="1"/>
</dbReference>
<dbReference type="AlphaFoldDB" id="A0AA38YTY6"/>
<protein>
    <submittedName>
        <fullName evidence="6">Uncharacterized protein</fullName>
    </submittedName>
</protein>
<sequence length="91" mass="9850">MASRILATALVQAYCQALANASKSGVAQETVHNIRRGSKIMAELEAWQILGVTEHSSWEEILQGFGYKCQNNSDDLWQGIVGGASEAGRVK</sequence>
<evidence type="ECO:0000256" key="3">
    <source>
        <dbReference type="ARBA" id="ARBA00023128"/>
    </source>
</evidence>
<keyword evidence="2" id="KW-0999">Mitochondrion inner membrane</keyword>
<dbReference type="GO" id="GO:0005744">
    <property type="term" value="C:TIM23 mitochondrial import inner membrane translocase complex"/>
    <property type="evidence" value="ECO:0007669"/>
    <property type="project" value="InterPro"/>
</dbReference>
<dbReference type="InterPro" id="IPR005341">
    <property type="entry name" value="Tim16"/>
</dbReference>
<keyword evidence="3" id="KW-0496">Mitochondrion</keyword>
<evidence type="ECO:0000256" key="1">
    <source>
        <dbReference type="ARBA" id="ARBA00004273"/>
    </source>
</evidence>
<evidence type="ECO:0000256" key="4">
    <source>
        <dbReference type="ARBA" id="ARBA00023136"/>
    </source>
</evidence>
<comment type="subcellular location">
    <subcellularLocation>
        <location evidence="1">Mitochondrion inner membrane</location>
    </subcellularLocation>
</comment>
<name>A0AA38YTY6_VITRO</name>
<dbReference type="EMBL" id="JARBHA010000017">
    <property type="protein sequence ID" value="KAJ9676487.1"/>
    <property type="molecule type" value="Genomic_DNA"/>
</dbReference>
<dbReference type="PANTHER" id="PTHR12388">
    <property type="entry name" value="MITOCHONDRIA ASSOCIATED GRANULOCYTE MACROPHAGE CSF SIGNALING MOLECULE"/>
    <property type="match status" value="1"/>
</dbReference>
<reference evidence="6 7" key="1">
    <citation type="journal article" date="2023" name="BMC Biotechnol.">
        <title>Vitis rotundifolia cv Carlos genome sequencing.</title>
        <authorList>
            <person name="Huff M."/>
            <person name="Hulse-Kemp A."/>
            <person name="Scheffler B."/>
            <person name="Youngblood R."/>
            <person name="Simpson S."/>
            <person name="Babiker E."/>
            <person name="Staton M."/>
        </authorList>
    </citation>
    <scope>NUCLEOTIDE SEQUENCE [LARGE SCALE GENOMIC DNA]</scope>
    <source>
        <tissue evidence="6">Leaf</tissue>
    </source>
</reference>
<dbReference type="GO" id="GO:0030150">
    <property type="term" value="P:protein import into mitochondrial matrix"/>
    <property type="evidence" value="ECO:0007669"/>
    <property type="project" value="InterPro"/>
</dbReference>
<proteinExistence type="predicted"/>
<evidence type="ECO:0000256" key="2">
    <source>
        <dbReference type="ARBA" id="ARBA00022792"/>
    </source>
</evidence>
<comment type="caution">
    <text evidence="6">The sequence shown here is derived from an EMBL/GenBank/DDBJ whole genome shotgun (WGS) entry which is preliminary data.</text>
</comment>